<dbReference type="InterPro" id="IPR024072">
    <property type="entry name" value="DHFR-like_dom_sf"/>
</dbReference>
<dbReference type="InterPro" id="IPR016193">
    <property type="entry name" value="Cytidine_deaminase-like"/>
</dbReference>
<dbReference type="EMBL" id="RBIN01000004">
    <property type="protein sequence ID" value="RKR04227.1"/>
    <property type="molecule type" value="Genomic_DNA"/>
</dbReference>
<dbReference type="InterPro" id="IPR011549">
    <property type="entry name" value="RibD_C"/>
</dbReference>
<evidence type="ECO:0000256" key="3">
    <source>
        <dbReference type="ARBA" id="ARBA00004910"/>
    </source>
</evidence>
<dbReference type="GO" id="GO:0009231">
    <property type="term" value="P:riboflavin biosynthetic process"/>
    <property type="evidence" value="ECO:0007669"/>
    <property type="project" value="UniProtKB-UniPathway"/>
</dbReference>
<feature type="binding site" evidence="15">
    <location>
        <begin position="315"/>
        <end position="321"/>
    </location>
    <ligand>
        <name>NADP(+)</name>
        <dbReference type="ChEBI" id="CHEBI:58349"/>
    </ligand>
</feature>
<keyword evidence="9 13" id="KW-0862">Zinc</keyword>
<feature type="binding site" evidence="15">
    <location>
        <position position="214"/>
    </location>
    <ligand>
        <name>substrate</name>
    </ligand>
</feature>
<dbReference type="InterPro" id="IPR004794">
    <property type="entry name" value="Eubact_RibD"/>
</dbReference>
<gene>
    <name evidence="18" type="ORF">C7446_1429</name>
</gene>
<dbReference type="FunFam" id="3.40.140.10:FF:000025">
    <property type="entry name" value="Riboflavin biosynthesis protein RibD"/>
    <property type="match status" value="1"/>
</dbReference>
<feature type="domain" description="CMP/dCMP-type deaminase" evidence="17">
    <location>
        <begin position="8"/>
        <end position="130"/>
    </location>
</feature>
<dbReference type="PROSITE" id="PS51747">
    <property type="entry name" value="CYT_DCMP_DEAMINASES_2"/>
    <property type="match status" value="1"/>
</dbReference>
<evidence type="ECO:0000313" key="18">
    <source>
        <dbReference type="EMBL" id="RKR04227.1"/>
    </source>
</evidence>
<comment type="caution">
    <text evidence="18">The sequence shown here is derived from an EMBL/GenBank/DDBJ whole genome shotgun (WGS) entry which is preliminary data.</text>
</comment>
<dbReference type="InterPro" id="IPR002734">
    <property type="entry name" value="RibDG_C"/>
</dbReference>
<evidence type="ECO:0000256" key="13">
    <source>
        <dbReference type="PIRNR" id="PIRNR006769"/>
    </source>
</evidence>
<dbReference type="PIRSF" id="PIRSF006769">
    <property type="entry name" value="RibD"/>
    <property type="match status" value="1"/>
</dbReference>
<dbReference type="Gene3D" id="3.40.140.10">
    <property type="entry name" value="Cytidine Deaminase, domain 2"/>
    <property type="match status" value="1"/>
</dbReference>
<dbReference type="UniPathway" id="UPA00275">
    <property type="reaction ID" value="UER00401"/>
</dbReference>
<evidence type="ECO:0000313" key="19">
    <source>
        <dbReference type="Proteomes" id="UP000281975"/>
    </source>
</evidence>
<keyword evidence="6 13" id="KW-0686">Riboflavin biosynthesis</keyword>
<evidence type="ECO:0000256" key="7">
    <source>
        <dbReference type="ARBA" id="ARBA00022723"/>
    </source>
</evidence>
<evidence type="ECO:0000256" key="15">
    <source>
        <dbReference type="PIRSR" id="PIRSR006769-2"/>
    </source>
</evidence>
<feature type="binding site" evidence="15">
    <location>
        <position position="243"/>
    </location>
    <ligand>
        <name>NADP(+)</name>
        <dbReference type="ChEBI" id="CHEBI:58349"/>
    </ligand>
</feature>
<dbReference type="SUPFAM" id="SSF53597">
    <property type="entry name" value="Dihydrofolate reductase-like"/>
    <property type="match status" value="1"/>
</dbReference>
<evidence type="ECO:0000256" key="4">
    <source>
        <dbReference type="ARBA" id="ARBA00005259"/>
    </source>
</evidence>
<dbReference type="InterPro" id="IPR002125">
    <property type="entry name" value="CMP_dCMP_dom"/>
</dbReference>
<evidence type="ECO:0000256" key="1">
    <source>
        <dbReference type="ARBA" id="ARBA00002151"/>
    </source>
</evidence>
<dbReference type="EC" id="1.1.1.193" evidence="13"/>
<sequence>MSSTDSAADDARWMARALELARRGLYTTHPNPRVGCVLVRAGAVVGEGWHERAGEPHAEVHALQAAGEQARGATAYVSLEPCSHQGRTGPCARALAEAGVARVVAAMRDPNPMVAGRGLTMLEQAGVEVECDLMAQEAAAINPGFVKRMAHGLPFVRLKLAMSLDGRTAMASGESQWITGPAARGVVQCLRSRSSAIVSGVDAVSLDGSRLTVRHQALIDAGLSPEAAREATRTQPLRVVIDSALRLSPRAPILAGPGRTLVATLVDGPERQAPLIAAGAEPVVLPARDGRVELAALMRHLGEHEACNEVLLESGPRLAGAMFEAGLVDELKLFMAPTLLGHEARGLLNLPGLERMAQQRGMIIDDIRAVGEDWCITARPRPATSAPE</sequence>
<evidence type="ECO:0000256" key="14">
    <source>
        <dbReference type="PIRSR" id="PIRSR006769-1"/>
    </source>
</evidence>
<proteinExistence type="inferred from homology"/>
<dbReference type="AlphaFoldDB" id="A0A420WX15"/>
<feature type="binding site" evidence="15">
    <location>
        <position position="207"/>
    </location>
    <ligand>
        <name>NADP(+)</name>
        <dbReference type="ChEBI" id="CHEBI:58349"/>
    </ligand>
</feature>
<comment type="cofactor">
    <cofactor evidence="13 16">
        <name>Zn(2+)</name>
        <dbReference type="ChEBI" id="CHEBI:29105"/>
    </cofactor>
    <text evidence="13 16">Binds 1 zinc ion.</text>
</comment>
<comment type="similarity">
    <text evidence="4 13">In the N-terminal section; belongs to the cytidine and deoxycytidylate deaminase family.</text>
</comment>
<feature type="binding site" evidence="15">
    <location>
        <position position="211"/>
    </location>
    <ligand>
        <name>substrate</name>
    </ligand>
</feature>
<feature type="binding site" evidence="15">
    <location>
        <position position="177"/>
    </location>
    <ligand>
        <name>NADP(+)</name>
        <dbReference type="ChEBI" id="CHEBI:58349"/>
    </ligand>
</feature>
<dbReference type="GO" id="GO:0008835">
    <property type="term" value="F:diaminohydroxyphosphoribosylaminopyrimidine deaminase activity"/>
    <property type="evidence" value="ECO:0007669"/>
    <property type="project" value="UniProtKB-EC"/>
</dbReference>
<evidence type="ECO:0000256" key="11">
    <source>
        <dbReference type="ARBA" id="ARBA00023002"/>
    </source>
</evidence>
<dbReference type="PROSITE" id="PS00903">
    <property type="entry name" value="CYT_DCMP_DEAMINASES_1"/>
    <property type="match status" value="1"/>
</dbReference>
<dbReference type="GO" id="GO:0008270">
    <property type="term" value="F:zinc ion binding"/>
    <property type="evidence" value="ECO:0007669"/>
    <property type="project" value="InterPro"/>
</dbReference>
<dbReference type="Pfam" id="PF01872">
    <property type="entry name" value="RibD_C"/>
    <property type="match status" value="1"/>
</dbReference>
<evidence type="ECO:0000256" key="8">
    <source>
        <dbReference type="ARBA" id="ARBA00022801"/>
    </source>
</evidence>
<comment type="pathway">
    <text evidence="3 13">Cofactor biosynthesis; riboflavin biosynthesis; 5-amino-6-(D-ribitylamino)uracil from GTP: step 3/4.</text>
</comment>
<dbReference type="Pfam" id="PF00383">
    <property type="entry name" value="dCMP_cyt_deam_1"/>
    <property type="match status" value="1"/>
</dbReference>
<keyword evidence="19" id="KW-1185">Reference proteome</keyword>
<dbReference type="Proteomes" id="UP000281975">
    <property type="component" value="Unassembled WGS sequence"/>
</dbReference>
<keyword evidence="7 13" id="KW-0479">Metal-binding</keyword>
<feature type="binding site" evidence="15">
    <location>
        <position position="191"/>
    </location>
    <ligand>
        <name>substrate</name>
    </ligand>
</feature>
<comment type="function">
    <text evidence="1 13">Converts 2,5-diamino-6-(ribosylamino)-4(3h)-pyrimidinone 5'-phosphate into 5-amino-6-(ribosylamino)-2,4(1h,3h)-pyrimidinedione 5'-phosphate.</text>
</comment>
<dbReference type="Gene3D" id="3.40.430.10">
    <property type="entry name" value="Dihydrofolate Reductase, subunit A"/>
    <property type="match status" value="1"/>
</dbReference>
<dbReference type="GO" id="GO:0008703">
    <property type="term" value="F:5-amino-6-(5-phosphoribosylamino)uracil reductase activity"/>
    <property type="evidence" value="ECO:0007669"/>
    <property type="project" value="UniProtKB-EC"/>
</dbReference>
<feature type="binding site" evidence="16">
    <location>
        <position position="91"/>
    </location>
    <ligand>
        <name>Zn(2+)</name>
        <dbReference type="ChEBI" id="CHEBI:29105"/>
        <note>catalytic</note>
    </ligand>
</feature>
<comment type="similarity">
    <text evidence="5 13">In the C-terminal section; belongs to the HTP reductase family.</text>
</comment>
<keyword evidence="12" id="KW-0511">Multifunctional enzyme</keyword>
<feature type="binding site" evidence="15">
    <location>
        <position position="313"/>
    </location>
    <ligand>
        <name>substrate</name>
    </ligand>
</feature>
<evidence type="ECO:0000256" key="5">
    <source>
        <dbReference type="ARBA" id="ARBA00007417"/>
    </source>
</evidence>
<dbReference type="GO" id="GO:0050661">
    <property type="term" value="F:NADP binding"/>
    <property type="evidence" value="ECO:0007669"/>
    <property type="project" value="InterPro"/>
</dbReference>
<evidence type="ECO:0000256" key="9">
    <source>
        <dbReference type="ARBA" id="ARBA00022833"/>
    </source>
</evidence>
<evidence type="ECO:0000256" key="2">
    <source>
        <dbReference type="ARBA" id="ARBA00004882"/>
    </source>
</evidence>
<dbReference type="NCBIfam" id="TIGR00326">
    <property type="entry name" value="eubact_ribD"/>
    <property type="match status" value="1"/>
</dbReference>
<dbReference type="PANTHER" id="PTHR38011">
    <property type="entry name" value="DIHYDROFOLATE REDUCTASE FAMILY PROTEIN (AFU_ORTHOLOGUE AFUA_8G06820)"/>
    <property type="match status" value="1"/>
</dbReference>
<dbReference type="EC" id="3.5.4.26" evidence="13"/>
<feature type="active site" description="Proton donor" evidence="14">
    <location>
        <position position="59"/>
    </location>
</feature>
<dbReference type="InterPro" id="IPR050765">
    <property type="entry name" value="Riboflavin_Biosynth_HTPR"/>
</dbReference>
<dbReference type="SUPFAM" id="SSF53927">
    <property type="entry name" value="Cytidine deaminase-like"/>
    <property type="match status" value="1"/>
</dbReference>
<feature type="binding site" evidence="16">
    <location>
        <position position="57"/>
    </location>
    <ligand>
        <name>Zn(2+)</name>
        <dbReference type="ChEBI" id="CHEBI:29105"/>
        <note>catalytic</note>
    </ligand>
</feature>
<dbReference type="InterPro" id="IPR016192">
    <property type="entry name" value="APOBEC/CMP_deaminase_Zn-bd"/>
</dbReference>
<evidence type="ECO:0000256" key="12">
    <source>
        <dbReference type="ARBA" id="ARBA00023268"/>
    </source>
</evidence>
<keyword evidence="11 13" id="KW-0560">Oxidoreductase</keyword>
<comment type="catalytic activity">
    <reaction evidence="13">
        <text>5-amino-6-(5-phospho-D-ribitylamino)uracil + NADP(+) = 5-amino-6-(5-phospho-D-ribosylamino)uracil + NADPH + H(+)</text>
        <dbReference type="Rhea" id="RHEA:17845"/>
        <dbReference type="ChEBI" id="CHEBI:15378"/>
        <dbReference type="ChEBI" id="CHEBI:57783"/>
        <dbReference type="ChEBI" id="CHEBI:58349"/>
        <dbReference type="ChEBI" id="CHEBI:58421"/>
        <dbReference type="ChEBI" id="CHEBI:58453"/>
        <dbReference type="EC" id="1.1.1.193"/>
    </reaction>
</comment>
<dbReference type="PANTHER" id="PTHR38011:SF7">
    <property type="entry name" value="2,5-DIAMINO-6-RIBOSYLAMINO-4(3H)-PYRIMIDINONE 5'-PHOSPHATE REDUCTASE"/>
    <property type="match status" value="1"/>
</dbReference>
<reference evidence="18 19" key="1">
    <citation type="submission" date="2018-10" db="EMBL/GenBank/DDBJ databases">
        <title>Genomic Encyclopedia of Type Strains, Phase IV (KMG-IV): sequencing the most valuable type-strain genomes for metagenomic binning, comparative biology and taxonomic classification.</title>
        <authorList>
            <person name="Goeker M."/>
        </authorList>
    </citation>
    <scope>NUCLEOTIDE SEQUENCE [LARGE SCALE GENOMIC DNA]</scope>
    <source>
        <strain evidence="18 19">DSM 23229</strain>
    </source>
</reference>
<feature type="binding site" evidence="16">
    <location>
        <position position="82"/>
    </location>
    <ligand>
        <name>Zn(2+)</name>
        <dbReference type="ChEBI" id="CHEBI:29105"/>
        <note>catalytic</note>
    </ligand>
</feature>
<dbReference type="CDD" id="cd01284">
    <property type="entry name" value="Riboflavin_deaminase-reductase"/>
    <property type="match status" value="1"/>
</dbReference>
<keyword evidence="10 13" id="KW-0521">NADP</keyword>
<protein>
    <recommendedName>
        <fullName evidence="13">Riboflavin biosynthesis protein RibD</fullName>
    </recommendedName>
    <domain>
        <recommendedName>
            <fullName evidence="13">Diaminohydroxyphosphoribosylaminopyrimidine deaminase</fullName>
            <shortName evidence="13">DRAP deaminase</shortName>
            <ecNumber evidence="13">3.5.4.26</ecNumber>
        </recommendedName>
        <alternativeName>
            <fullName evidence="13">Riboflavin-specific deaminase</fullName>
        </alternativeName>
    </domain>
    <domain>
        <recommendedName>
            <fullName evidence="13">5-amino-6-(5-phosphoribosylamino)uracil reductase</fullName>
            <ecNumber evidence="13">1.1.1.193</ecNumber>
        </recommendedName>
        <alternativeName>
            <fullName evidence="13">HTP reductase</fullName>
        </alternativeName>
    </domain>
</protein>
<accession>A0A420WX15</accession>
<comment type="pathway">
    <text evidence="2 13">Cofactor biosynthesis; riboflavin biosynthesis; 5-amino-6-(D-ribitylamino)uracil from GTP: step 2/4.</text>
</comment>
<feature type="binding site" evidence="15">
    <location>
        <position position="161"/>
    </location>
    <ligand>
        <name>NADP(+)</name>
        <dbReference type="ChEBI" id="CHEBI:58349"/>
    </ligand>
</feature>
<keyword evidence="8 13" id="KW-0378">Hydrolase</keyword>
<comment type="catalytic activity">
    <reaction evidence="13">
        <text>2,5-diamino-6-hydroxy-4-(5-phosphoribosylamino)-pyrimidine + H2O + H(+) = 5-amino-6-(5-phospho-D-ribosylamino)uracil + NH4(+)</text>
        <dbReference type="Rhea" id="RHEA:21868"/>
        <dbReference type="ChEBI" id="CHEBI:15377"/>
        <dbReference type="ChEBI" id="CHEBI:15378"/>
        <dbReference type="ChEBI" id="CHEBI:28938"/>
        <dbReference type="ChEBI" id="CHEBI:58453"/>
        <dbReference type="ChEBI" id="CHEBI:58614"/>
        <dbReference type="EC" id="3.5.4.26"/>
    </reaction>
</comment>
<dbReference type="RefSeq" id="WP_211327887.1">
    <property type="nucleotide sequence ID" value="NZ_RBIN01000004.1"/>
</dbReference>
<evidence type="ECO:0000259" key="17">
    <source>
        <dbReference type="PROSITE" id="PS51747"/>
    </source>
</evidence>
<evidence type="ECO:0000256" key="10">
    <source>
        <dbReference type="ARBA" id="ARBA00022857"/>
    </source>
</evidence>
<evidence type="ECO:0000256" key="16">
    <source>
        <dbReference type="PIRSR" id="PIRSR006769-3"/>
    </source>
</evidence>
<evidence type="ECO:0000256" key="6">
    <source>
        <dbReference type="ARBA" id="ARBA00022619"/>
    </source>
</evidence>
<organism evidence="18 19">
    <name type="scientific">Kushneria sinocarnis</name>
    <dbReference type="NCBI Taxonomy" id="595502"/>
    <lineage>
        <taxon>Bacteria</taxon>
        <taxon>Pseudomonadati</taxon>
        <taxon>Pseudomonadota</taxon>
        <taxon>Gammaproteobacteria</taxon>
        <taxon>Oceanospirillales</taxon>
        <taxon>Halomonadaceae</taxon>
        <taxon>Kushneria</taxon>
    </lineage>
</organism>
<name>A0A420WX15_9GAMM</name>
<dbReference type="NCBIfam" id="TIGR00227">
    <property type="entry name" value="ribD_Cterm"/>
    <property type="match status" value="1"/>
</dbReference>
<feature type="binding site" evidence="15">
    <location>
        <position position="175"/>
    </location>
    <ligand>
        <name>substrate</name>
    </ligand>
</feature>